<dbReference type="Gene3D" id="3.40.50.1820">
    <property type="entry name" value="alpha/beta hydrolase"/>
    <property type="match status" value="1"/>
</dbReference>
<evidence type="ECO:0000256" key="6">
    <source>
        <dbReference type="ARBA" id="ARBA00023128"/>
    </source>
</evidence>
<organism evidence="10 11">
    <name type="scientific">Ascodesmis nigricans</name>
    <dbReference type="NCBI Taxonomy" id="341454"/>
    <lineage>
        <taxon>Eukaryota</taxon>
        <taxon>Fungi</taxon>
        <taxon>Dikarya</taxon>
        <taxon>Ascomycota</taxon>
        <taxon>Pezizomycotina</taxon>
        <taxon>Pezizomycetes</taxon>
        <taxon>Pezizales</taxon>
        <taxon>Ascodesmidaceae</taxon>
        <taxon>Ascodesmis</taxon>
    </lineage>
</organism>
<evidence type="ECO:0000256" key="7">
    <source>
        <dbReference type="ARBA" id="ARBA00023136"/>
    </source>
</evidence>
<evidence type="ECO:0000256" key="5">
    <source>
        <dbReference type="ARBA" id="ARBA00022824"/>
    </source>
</evidence>
<evidence type="ECO:0000259" key="8">
    <source>
        <dbReference type="Pfam" id="PF05057"/>
    </source>
</evidence>
<dbReference type="GO" id="GO:0016020">
    <property type="term" value="C:membrane"/>
    <property type="evidence" value="ECO:0007669"/>
    <property type="project" value="UniProtKB-SubCell"/>
</dbReference>
<keyword evidence="6" id="KW-0496">Mitochondrion</keyword>
<dbReference type="InterPro" id="IPR052374">
    <property type="entry name" value="SERAC1"/>
</dbReference>
<dbReference type="PANTHER" id="PTHR48182">
    <property type="entry name" value="PROTEIN SERAC1"/>
    <property type="match status" value="1"/>
</dbReference>
<protein>
    <submittedName>
        <fullName evidence="10">TPR repeat-contain NB-ARC</fullName>
    </submittedName>
</protein>
<dbReference type="Proteomes" id="UP000298138">
    <property type="component" value="Unassembled WGS sequence"/>
</dbReference>
<dbReference type="Pfam" id="PF05057">
    <property type="entry name" value="DUF676"/>
    <property type="match status" value="1"/>
</dbReference>
<dbReference type="SUPFAM" id="SSF53474">
    <property type="entry name" value="alpha/beta-Hydrolases"/>
    <property type="match status" value="1"/>
</dbReference>
<dbReference type="Gene3D" id="1.25.40.10">
    <property type="entry name" value="Tetratricopeptide repeat domain"/>
    <property type="match status" value="1"/>
</dbReference>
<dbReference type="OrthoDB" id="427518at2759"/>
<dbReference type="AlphaFoldDB" id="A0A4S2MNF7"/>
<dbReference type="GO" id="GO:0005739">
    <property type="term" value="C:mitochondrion"/>
    <property type="evidence" value="ECO:0007669"/>
    <property type="project" value="UniProtKB-SubCell"/>
</dbReference>
<dbReference type="EMBL" id="ML220139">
    <property type="protein sequence ID" value="TGZ78640.1"/>
    <property type="molecule type" value="Genomic_DNA"/>
</dbReference>
<dbReference type="InParanoid" id="A0A4S2MNF7"/>
<evidence type="ECO:0000259" key="9">
    <source>
        <dbReference type="Pfam" id="PF25000"/>
    </source>
</evidence>
<dbReference type="InterPro" id="IPR011990">
    <property type="entry name" value="TPR-like_helical_dom_sf"/>
</dbReference>
<dbReference type="PANTHER" id="PTHR48182:SF2">
    <property type="entry name" value="PROTEIN SERAC1"/>
    <property type="match status" value="1"/>
</dbReference>
<comment type="subcellular location">
    <subcellularLocation>
        <location evidence="2">Endoplasmic reticulum</location>
    </subcellularLocation>
    <subcellularLocation>
        <location evidence="3">Membrane</location>
    </subcellularLocation>
    <subcellularLocation>
        <location evidence="1">Mitochondrion</location>
    </subcellularLocation>
</comment>
<evidence type="ECO:0000313" key="10">
    <source>
        <dbReference type="EMBL" id="TGZ78640.1"/>
    </source>
</evidence>
<name>A0A4S2MNF7_9PEZI</name>
<dbReference type="Gene3D" id="3.40.50.300">
    <property type="entry name" value="P-loop containing nucleotide triphosphate hydrolases"/>
    <property type="match status" value="1"/>
</dbReference>
<dbReference type="InterPro" id="IPR029058">
    <property type="entry name" value="AB_hydrolase_fold"/>
</dbReference>
<keyword evidence="5" id="KW-0256">Endoplasmic reticulum</keyword>
<sequence length="1097" mass="123674">MSKNKYGITVLHDPSAATTPGAHEGRVIFDLVAIHGLNGHPLDTWTHKQSGTMWLRDILPQLLPNVRVMTFGYNARFKNFTTIQDLRMIATKLLAELVDLRNTDEESARPIVFICHSLGGIIAKKALLIGCPEEQERIQNAVYGIIFLGTPHNGSNIASLGKLIANVLAACTPLNPARVLIASLQKDAEGLFSITADFTKRRRQIHIVSFFETKMTYIPPFMKRMIVDHHSAILNLPDEIAIPQYSDHREIARFASASDRNFRPVLTRLKKFEEDITNQFIRKLSQDSESTLVPSVTKATSVPFDLPILPCSAFRGRDDVLDVMKKHFYEPESRGYRRRTFALCGLGGVGKTQTILHFIFSHQTKYETGVMFLNATSRASLSTEFARLNELIGLPDVKDKVASVKRWLAKEENSQWLMIFDNADDLRSVPLWEYFPPSSSGHIIIVSRNQEAIGGVAQDGCSLDPLAFDDAMAVLLETALLRDPSSADLQSARDIVRLLGSLPLALTQAGCFMRSRNKTPKEYLDLFLRVRLNVLQLQPTLQDRERTLLSAWKVNFQQIEEESEDAMNLLLLFCFLEPSSISEAVLHRGSIAQQRWDENGELTEVSAEDEGVDVNIIRLIQSDMDFDDAIAKLRAFSFISCNRETNGLRNFSIHPLVQECAIQHISTAADSWRLRAIFLICHAFPRSPYEPLYGTNGRAILPQLIHVVAESDKMNLRTGNSPLFRRQLAATLLAASRFSEPSWKMEALDRAKLLLKDDADQYLNAWLSYRGSCILRMAGKQSESERILEAFVQSKSQLAHDGGSDGLGTPRYNAQRGELIVSFAENMIRRGQLDEAKSELCEWSALDPVAPSTFERIILRARDITLGKVLRYQGNFTEAFMLLNEVLEGSPTDDCFEGSGWYRVLLSGVAELHTELGRPVEAERLLTQELKLMKESGSQEIAVCRRLRISLAETFLERGMFSEATEILSVLSTIYKSMDKPDHATKINHLRVQVSLARVSHLQSHWTEALELWNEALAFSARLKVDFGFSAGMMRFSKGHALHVLGKTEESHELMKEARKLMDAEPRILWIAGFCTRWWTYVTGLMEEECKEGCDMM</sequence>
<dbReference type="Pfam" id="PF25000">
    <property type="entry name" value="DUF7779"/>
    <property type="match status" value="1"/>
</dbReference>
<evidence type="ECO:0000313" key="11">
    <source>
        <dbReference type="Proteomes" id="UP000298138"/>
    </source>
</evidence>
<evidence type="ECO:0000256" key="2">
    <source>
        <dbReference type="ARBA" id="ARBA00004240"/>
    </source>
</evidence>
<dbReference type="InterPro" id="IPR056681">
    <property type="entry name" value="DUF7779"/>
</dbReference>
<dbReference type="InterPro" id="IPR027417">
    <property type="entry name" value="P-loop_NTPase"/>
</dbReference>
<accession>A0A4S2MNF7</accession>
<evidence type="ECO:0000256" key="3">
    <source>
        <dbReference type="ARBA" id="ARBA00004370"/>
    </source>
</evidence>
<dbReference type="GO" id="GO:0005783">
    <property type="term" value="C:endoplasmic reticulum"/>
    <property type="evidence" value="ECO:0007669"/>
    <property type="project" value="UniProtKB-SubCell"/>
</dbReference>
<proteinExistence type="inferred from homology"/>
<gene>
    <name evidence="10" type="ORF">EX30DRAFT_355957</name>
</gene>
<reference evidence="10 11" key="1">
    <citation type="submission" date="2019-04" db="EMBL/GenBank/DDBJ databases">
        <title>Comparative genomics and transcriptomics to analyze fruiting body development in filamentous ascomycetes.</title>
        <authorList>
            <consortium name="DOE Joint Genome Institute"/>
            <person name="Lutkenhaus R."/>
            <person name="Traeger S."/>
            <person name="Breuer J."/>
            <person name="Kuo A."/>
            <person name="Lipzen A."/>
            <person name="Pangilinan J."/>
            <person name="Dilworth D."/>
            <person name="Sandor L."/>
            <person name="Poggeler S."/>
            <person name="Barry K."/>
            <person name="Grigoriev I.V."/>
            <person name="Nowrousian M."/>
        </authorList>
    </citation>
    <scope>NUCLEOTIDE SEQUENCE [LARGE SCALE GENOMIC DNA]</scope>
    <source>
        <strain evidence="10 11">CBS 389.68</strain>
    </source>
</reference>
<dbReference type="SUPFAM" id="SSF52540">
    <property type="entry name" value="P-loop containing nucleoside triphosphate hydrolases"/>
    <property type="match status" value="1"/>
</dbReference>
<comment type="similarity">
    <text evidence="4">Belongs to the putative lipase ROG1 family.</text>
</comment>
<keyword evidence="7" id="KW-0472">Membrane</keyword>
<feature type="domain" description="DUF7779" evidence="9">
    <location>
        <begin position="559"/>
        <end position="667"/>
    </location>
</feature>
<dbReference type="SUPFAM" id="SSF48452">
    <property type="entry name" value="TPR-like"/>
    <property type="match status" value="1"/>
</dbReference>
<feature type="domain" description="DUF676" evidence="8">
    <location>
        <begin position="32"/>
        <end position="156"/>
    </location>
</feature>
<evidence type="ECO:0000256" key="1">
    <source>
        <dbReference type="ARBA" id="ARBA00004173"/>
    </source>
</evidence>
<dbReference type="InterPro" id="IPR007751">
    <property type="entry name" value="DUF676_lipase-like"/>
</dbReference>
<evidence type="ECO:0000256" key="4">
    <source>
        <dbReference type="ARBA" id="ARBA00007920"/>
    </source>
</evidence>
<keyword evidence="11" id="KW-1185">Reference proteome</keyword>